<evidence type="ECO:0000313" key="1">
    <source>
        <dbReference type="EMBL" id="MBO1861034.1"/>
    </source>
</evidence>
<reference evidence="2 3" key="2">
    <citation type="journal article" date="2022" name="Int. J. Syst. Evol. Microbiol.">
        <title>Strains of Bradyrhizobium barranii sp. nov. associated with legumes native to Canada are symbionts of soybeans and belong to different subspecies (subsp. barranii subsp. nov. and subsp. apii subsp. nov.) and symbiovars (sv. glycinearum and sv. septentrionale).</title>
        <authorList>
            <person name="Bromfield E.S.P."/>
            <person name="Cloutier S."/>
            <person name="Wasai-Hara S."/>
            <person name="Minamisawa K."/>
        </authorList>
    </citation>
    <scope>NUCLEOTIDE SEQUENCE [LARGE SCALE GENOMIC DNA]</scope>
    <source>
        <strain evidence="2 3">144S4</strain>
    </source>
</reference>
<dbReference type="AlphaFoldDB" id="A0A939M5A4"/>
<evidence type="ECO:0000313" key="2">
    <source>
        <dbReference type="EMBL" id="UEM13935.1"/>
    </source>
</evidence>
<protein>
    <submittedName>
        <fullName evidence="1">Uncharacterized protein</fullName>
    </submittedName>
</protein>
<proteinExistence type="predicted"/>
<sequence length="87" mass="9181">MIKTLSAVAISAFIAAALFVLSVYAPEVEPGQSAALQKSNRRDIHVVDTGCAKQTWPHFSGSCLHANGAKLEARLVSAARESENGSK</sequence>
<dbReference type="RefSeq" id="WP_208084295.1">
    <property type="nucleotide sequence ID" value="NZ_CP086136.1"/>
</dbReference>
<evidence type="ECO:0000313" key="3">
    <source>
        <dbReference type="Proteomes" id="UP000664702"/>
    </source>
</evidence>
<dbReference type="Proteomes" id="UP000664702">
    <property type="component" value="Chromosome"/>
</dbReference>
<name>A0A939M5A4_9BRAD</name>
<reference evidence="1" key="1">
    <citation type="submission" date="2021-03" db="EMBL/GenBank/DDBJ databases">
        <title>Whole Genome Sequence of Bradyrhizobium sp. Strain 144S4.</title>
        <authorList>
            <person name="Bromfield E.S.P."/>
            <person name="Cloutier S."/>
        </authorList>
    </citation>
    <scope>NUCLEOTIDE SEQUENCE [LARGE SCALE GENOMIC DNA]</scope>
    <source>
        <strain evidence="1">144S4</strain>
    </source>
</reference>
<dbReference type="EMBL" id="JAGEMI010000001">
    <property type="protein sequence ID" value="MBO1861034.1"/>
    <property type="molecule type" value="Genomic_DNA"/>
</dbReference>
<organism evidence="1">
    <name type="scientific">Bradyrhizobium barranii subsp. barranii</name>
    <dbReference type="NCBI Taxonomy" id="2823807"/>
    <lineage>
        <taxon>Bacteria</taxon>
        <taxon>Pseudomonadati</taxon>
        <taxon>Pseudomonadota</taxon>
        <taxon>Alphaproteobacteria</taxon>
        <taxon>Hyphomicrobiales</taxon>
        <taxon>Nitrobacteraceae</taxon>
        <taxon>Bradyrhizobium</taxon>
        <taxon>Bradyrhizobium barranii</taxon>
    </lineage>
</organism>
<dbReference type="KEGG" id="bban:J4G43_006590"/>
<gene>
    <name evidence="2" type="ORF">J4G43_006590</name>
    <name evidence="1" type="ORF">J4G43_08760</name>
</gene>
<accession>A0A939M5A4</accession>
<dbReference type="EMBL" id="CP086136">
    <property type="protein sequence ID" value="UEM13935.1"/>
    <property type="molecule type" value="Genomic_DNA"/>
</dbReference>